<evidence type="ECO:0000313" key="6">
    <source>
        <dbReference type="Proteomes" id="UP000251891"/>
    </source>
</evidence>
<comment type="caution">
    <text evidence="5">The sequence shown here is derived from an EMBL/GenBank/DDBJ whole genome shotgun (WGS) entry which is preliminary data.</text>
</comment>
<accession>A0A365H0I6</accession>
<evidence type="ECO:0000259" key="3">
    <source>
        <dbReference type="Pfam" id="PF00534"/>
    </source>
</evidence>
<evidence type="ECO:0000259" key="4">
    <source>
        <dbReference type="Pfam" id="PF13439"/>
    </source>
</evidence>
<dbReference type="Gene3D" id="3.40.50.2000">
    <property type="entry name" value="Glycogen Phosphorylase B"/>
    <property type="match status" value="2"/>
</dbReference>
<dbReference type="InterPro" id="IPR050194">
    <property type="entry name" value="Glycosyltransferase_grp1"/>
</dbReference>
<dbReference type="GO" id="GO:1901137">
    <property type="term" value="P:carbohydrate derivative biosynthetic process"/>
    <property type="evidence" value="ECO:0007669"/>
    <property type="project" value="UniProtKB-ARBA"/>
</dbReference>
<feature type="domain" description="Glycosyl transferase family 1" evidence="3">
    <location>
        <begin position="268"/>
        <end position="426"/>
    </location>
</feature>
<evidence type="ECO:0000313" key="5">
    <source>
        <dbReference type="EMBL" id="RAY12605.1"/>
    </source>
</evidence>
<protein>
    <recommendedName>
        <fullName evidence="7">Glycosyltransferase family 4 protein</fullName>
    </recommendedName>
</protein>
<dbReference type="EMBL" id="QLYX01000012">
    <property type="protein sequence ID" value="RAY12605.1"/>
    <property type="molecule type" value="Genomic_DNA"/>
</dbReference>
<keyword evidence="6" id="KW-1185">Reference proteome</keyword>
<keyword evidence="1" id="KW-0328">Glycosyltransferase</keyword>
<gene>
    <name evidence="5" type="ORF">DPM19_23690</name>
</gene>
<evidence type="ECO:0000256" key="1">
    <source>
        <dbReference type="ARBA" id="ARBA00022676"/>
    </source>
</evidence>
<reference evidence="5 6" key="1">
    <citation type="submission" date="2018-06" db="EMBL/GenBank/DDBJ databases">
        <title>Actinomadura craniellae sp. nov. isolated from marine sponge Craniella sp.</title>
        <authorList>
            <person name="Li L."/>
            <person name="Xu Q.H."/>
            <person name="Lin H.W."/>
            <person name="Lu Y.H."/>
        </authorList>
    </citation>
    <scope>NUCLEOTIDE SEQUENCE [LARGE SCALE GENOMIC DNA]</scope>
    <source>
        <strain evidence="5 6">LHW63021</strain>
    </source>
</reference>
<dbReference type="PANTHER" id="PTHR45947:SF3">
    <property type="entry name" value="SULFOQUINOVOSYL TRANSFERASE SQD2"/>
    <property type="match status" value="1"/>
</dbReference>
<evidence type="ECO:0000256" key="2">
    <source>
        <dbReference type="ARBA" id="ARBA00022679"/>
    </source>
</evidence>
<dbReference type="Pfam" id="PF00534">
    <property type="entry name" value="Glycos_transf_1"/>
    <property type="match status" value="1"/>
</dbReference>
<feature type="domain" description="Glycosyltransferase subfamily 4-like N-terminal" evidence="4">
    <location>
        <begin position="53"/>
        <end position="180"/>
    </location>
</feature>
<organism evidence="5 6">
    <name type="scientific">Actinomadura craniellae</name>
    <dbReference type="NCBI Taxonomy" id="2231787"/>
    <lineage>
        <taxon>Bacteria</taxon>
        <taxon>Bacillati</taxon>
        <taxon>Actinomycetota</taxon>
        <taxon>Actinomycetes</taxon>
        <taxon>Streptosporangiales</taxon>
        <taxon>Thermomonosporaceae</taxon>
        <taxon>Actinomadura</taxon>
    </lineage>
</organism>
<dbReference type="InterPro" id="IPR001296">
    <property type="entry name" value="Glyco_trans_1"/>
</dbReference>
<proteinExistence type="predicted"/>
<keyword evidence="2" id="KW-0808">Transferase</keyword>
<dbReference type="InterPro" id="IPR028098">
    <property type="entry name" value="Glyco_trans_4-like_N"/>
</dbReference>
<evidence type="ECO:0008006" key="7">
    <source>
        <dbReference type="Google" id="ProtNLM"/>
    </source>
</evidence>
<dbReference type="SUPFAM" id="SSF53756">
    <property type="entry name" value="UDP-Glycosyltransferase/glycogen phosphorylase"/>
    <property type="match status" value="1"/>
</dbReference>
<dbReference type="AlphaFoldDB" id="A0A365H0I6"/>
<dbReference type="Proteomes" id="UP000251891">
    <property type="component" value="Unassembled WGS sequence"/>
</dbReference>
<sequence length="457" mass="49456">MGHAHGPLRMSRFPALISMSLRLTPVQTRPRKRGMNDPMRVLIVSDSYPPLPDGVAQSTAALLAGLTEIGHQAAVVAPSHRNTANDSPRVHRVRSVPAVIADYPLSLITPRGFRPLGHRFRPDVVHIQTLAPLGFAAAVYCRRYGVPAVLSWHTDVIEYRTAHRALNFAIPALHGLWNWRERPGRTAAEVGAVAAKSLAGRDVTPEHVRMLDSAVGFFDEVIVPSRKCLLRPPLHETDRPAAVIPTAVAGDVPMTAADLPAYQAAQAKLDPARTTIAFVGRPSPEKGLEDLFEALQRFVLPAHPRIQLAVIGSYRGDERYRRLATEMGLEDTVRFLGALPNSVVRALLRDCALLAHPSLTETQGIVLTEAALAGIPAIVMDTDLGETVRHGETGIVAETLESFGHGITGLLSDEPLRQKLGDVAREQALAYTPAVFAGRVAEVYRSALAAKRPGTAR</sequence>
<dbReference type="PANTHER" id="PTHR45947">
    <property type="entry name" value="SULFOQUINOVOSYL TRANSFERASE SQD2"/>
    <property type="match status" value="1"/>
</dbReference>
<dbReference type="GO" id="GO:0016757">
    <property type="term" value="F:glycosyltransferase activity"/>
    <property type="evidence" value="ECO:0007669"/>
    <property type="project" value="UniProtKB-KW"/>
</dbReference>
<dbReference type="Pfam" id="PF13439">
    <property type="entry name" value="Glyco_transf_4"/>
    <property type="match status" value="1"/>
</dbReference>
<name>A0A365H0I6_9ACTN</name>